<dbReference type="Proteomes" id="UP001321473">
    <property type="component" value="Unassembled WGS sequence"/>
</dbReference>
<keyword evidence="4" id="KW-1185">Reference proteome</keyword>
<dbReference type="PANTHER" id="PTHR11733">
    <property type="entry name" value="ZINC METALLOPROTEASE FAMILY M13 NEPRILYSIN-RELATED"/>
    <property type="match status" value="1"/>
</dbReference>
<dbReference type="GO" id="GO:0004222">
    <property type="term" value="F:metalloendopeptidase activity"/>
    <property type="evidence" value="ECO:0007669"/>
    <property type="project" value="InterPro"/>
</dbReference>
<dbReference type="InterPro" id="IPR024079">
    <property type="entry name" value="MetalloPept_cat_dom_sf"/>
</dbReference>
<evidence type="ECO:0000313" key="3">
    <source>
        <dbReference type="EMBL" id="KAK8763894.1"/>
    </source>
</evidence>
<dbReference type="Gene3D" id="1.10.1380.10">
    <property type="entry name" value="Neutral endopeptidase , domain2"/>
    <property type="match status" value="1"/>
</dbReference>
<dbReference type="Gene3D" id="3.40.390.10">
    <property type="entry name" value="Collagenase (Catalytic Domain)"/>
    <property type="match status" value="1"/>
</dbReference>
<evidence type="ECO:0000256" key="1">
    <source>
        <dbReference type="ARBA" id="ARBA00007357"/>
    </source>
</evidence>
<dbReference type="InterPro" id="IPR042089">
    <property type="entry name" value="Peptidase_M13_dom_2"/>
</dbReference>
<sequence>MLIVSSGLNGDVACSFLQLEQSTALRDDDAKKPESNESNDTMAESIDDLKSIVSIFTPNSTDEELASFAREQLAFRTALANPDQKFVYSYFFSHSKFPLLELLNKEFNKANVTLNYNDKILVNAVDYINNTLKFITETDPVRVYNHIGAKAAEKLAAFTWIPEGTPPDSNKNDSEIVEDDDVTAACLLALKAYMPELLGRLYLQHKFPDKTKAEVRAMLSDVGRTYYRTLRNVPWMDIVTRRRAVHKLWKMAPYVGYSGFNLSDDALNKHFDHVGEITSNDSFAEIILKFDENSALKMYASLRDDGPLRSVSNQQKTPDCTPIPTRLLPDGYHKVVQKSTPST</sequence>
<dbReference type="SUPFAM" id="SSF55486">
    <property type="entry name" value="Metalloproteases ('zincins'), catalytic domain"/>
    <property type="match status" value="1"/>
</dbReference>
<protein>
    <recommendedName>
        <fullName evidence="2">Peptidase M13 N-terminal domain-containing protein</fullName>
    </recommendedName>
</protein>
<comment type="caution">
    <text evidence="3">The sequence shown here is derived from an EMBL/GenBank/DDBJ whole genome shotgun (WGS) entry which is preliminary data.</text>
</comment>
<dbReference type="PROSITE" id="PS51885">
    <property type="entry name" value="NEPRILYSIN"/>
    <property type="match status" value="1"/>
</dbReference>
<name>A0AAQ4DN54_AMBAM</name>
<comment type="similarity">
    <text evidence="1">Belongs to the peptidase M13 family.</text>
</comment>
<dbReference type="GO" id="GO:0005886">
    <property type="term" value="C:plasma membrane"/>
    <property type="evidence" value="ECO:0007669"/>
    <property type="project" value="TreeGrafter"/>
</dbReference>
<dbReference type="InterPro" id="IPR000718">
    <property type="entry name" value="Peptidase_M13"/>
</dbReference>
<dbReference type="InterPro" id="IPR008753">
    <property type="entry name" value="Peptidase_M13_N"/>
</dbReference>
<evidence type="ECO:0000313" key="4">
    <source>
        <dbReference type="Proteomes" id="UP001321473"/>
    </source>
</evidence>
<dbReference type="AlphaFoldDB" id="A0AAQ4DN54"/>
<dbReference type="GO" id="GO:0016485">
    <property type="term" value="P:protein processing"/>
    <property type="evidence" value="ECO:0007669"/>
    <property type="project" value="TreeGrafter"/>
</dbReference>
<proteinExistence type="inferred from homology"/>
<gene>
    <name evidence="3" type="ORF">V5799_033497</name>
</gene>
<dbReference type="EMBL" id="JARKHS020028880">
    <property type="protein sequence ID" value="KAK8763894.1"/>
    <property type="molecule type" value="Genomic_DNA"/>
</dbReference>
<organism evidence="3 4">
    <name type="scientific">Amblyomma americanum</name>
    <name type="common">Lone star tick</name>
    <dbReference type="NCBI Taxonomy" id="6943"/>
    <lineage>
        <taxon>Eukaryota</taxon>
        <taxon>Metazoa</taxon>
        <taxon>Ecdysozoa</taxon>
        <taxon>Arthropoda</taxon>
        <taxon>Chelicerata</taxon>
        <taxon>Arachnida</taxon>
        <taxon>Acari</taxon>
        <taxon>Parasitiformes</taxon>
        <taxon>Ixodida</taxon>
        <taxon>Ixodoidea</taxon>
        <taxon>Ixodidae</taxon>
        <taxon>Amblyomminae</taxon>
        <taxon>Amblyomma</taxon>
    </lineage>
</organism>
<dbReference type="Pfam" id="PF05649">
    <property type="entry name" value="Peptidase_M13_N"/>
    <property type="match status" value="1"/>
</dbReference>
<reference evidence="3 4" key="1">
    <citation type="journal article" date="2023" name="Arcadia Sci">
        <title>De novo assembly of a long-read Amblyomma americanum tick genome.</title>
        <authorList>
            <person name="Chou S."/>
            <person name="Poskanzer K.E."/>
            <person name="Rollins M."/>
            <person name="Thuy-Boun P.S."/>
        </authorList>
    </citation>
    <scope>NUCLEOTIDE SEQUENCE [LARGE SCALE GENOMIC DNA]</scope>
    <source>
        <strain evidence="3">F_SG_1</strain>
        <tissue evidence="3">Salivary glands</tissue>
    </source>
</reference>
<evidence type="ECO:0000259" key="2">
    <source>
        <dbReference type="Pfam" id="PF05649"/>
    </source>
</evidence>
<dbReference type="PANTHER" id="PTHR11733:SF241">
    <property type="entry name" value="GH26575P-RELATED"/>
    <property type="match status" value="1"/>
</dbReference>
<feature type="domain" description="Peptidase M13 N-terminal" evidence="2">
    <location>
        <begin position="95"/>
        <end position="257"/>
    </location>
</feature>
<accession>A0AAQ4DN54</accession>